<keyword evidence="3" id="KW-0547">Nucleotide-binding</keyword>
<organism evidence="10 11">
    <name type="scientific">Phlebotomus papatasi</name>
    <name type="common">Sandfly</name>
    <dbReference type="NCBI Taxonomy" id="29031"/>
    <lineage>
        <taxon>Eukaryota</taxon>
        <taxon>Metazoa</taxon>
        <taxon>Ecdysozoa</taxon>
        <taxon>Arthropoda</taxon>
        <taxon>Hexapoda</taxon>
        <taxon>Insecta</taxon>
        <taxon>Pterygota</taxon>
        <taxon>Neoptera</taxon>
        <taxon>Endopterygota</taxon>
        <taxon>Diptera</taxon>
        <taxon>Nematocera</taxon>
        <taxon>Psychodoidea</taxon>
        <taxon>Psychodidae</taxon>
        <taxon>Phlebotomus</taxon>
        <taxon>Phlebotomus</taxon>
    </lineage>
</organism>
<dbReference type="Gene3D" id="3.40.50.1000">
    <property type="entry name" value="HAD superfamily/HAD-like"/>
    <property type="match status" value="2"/>
</dbReference>
<dbReference type="InterPro" id="IPR044492">
    <property type="entry name" value="P_typ_ATPase_HD_dom"/>
</dbReference>
<dbReference type="Pfam" id="PF13246">
    <property type="entry name" value="Cation_ATPase"/>
    <property type="match status" value="1"/>
</dbReference>
<dbReference type="VEuPathDB" id="VectorBase:PPAPM1_006651"/>
<dbReference type="PROSITE" id="PS00154">
    <property type="entry name" value="ATPASE_E1_E2"/>
    <property type="match status" value="1"/>
</dbReference>
<feature type="transmembrane region" description="Helical" evidence="9">
    <location>
        <begin position="20"/>
        <end position="44"/>
    </location>
</feature>
<dbReference type="VEuPathDB" id="VectorBase:PPAI000962"/>
<dbReference type="SUPFAM" id="SSF56784">
    <property type="entry name" value="HAD-like"/>
    <property type="match status" value="1"/>
</dbReference>
<evidence type="ECO:0000256" key="2">
    <source>
        <dbReference type="ARBA" id="ARBA00022692"/>
    </source>
</evidence>
<evidence type="ECO:0000256" key="5">
    <source>
        <dbReference type="ARBA" id="ARBA00022967"/>
    </source>
</evidence>
<evidence type="ECO:0000256" key="1">
    <source>
        <dbReference type="ARBA" id="ARBA00004141"/>
    </source>
</evidence>
<dbReference type="InterPro" id="IPR036412">
    <property type="entry name" value="HAD-like_sf"/>
</dbReference>
<evidence type="ECO:0000256" key="3">
    <source>
        <dbReference type="ARBA" id="ARBA00022741"/>
    </source>
</evidence>
<dbReference type="GO" id="GO:0140326">
    <property type="term" value="F:ATPase-coupled intramembrane lipid transporter activity"/>
    <property type="evidence" value="ECO:0007669"/>
    <property type="project" value="TreeGrafter"/>
</dbReference>
<dbReference type="InterPro" id="IPR023298">
    <property type="entry name" value="ATPase_P-typ_TM_dom_sf"/>
</dbReference>
<dbReference type="Proteomes" id="UP000092462">
    <property type="component" value="Unassembled WGS sequence"/>
</dbReference>
<reference evidence="10" key="1">
    <citation type="submission" date="2022-08" db="UniProtKB">
        <authorList>
            <consortium name="EnsemblMetazoa"/>
        </authorList>
    </citation>
    <scope>IDENTIFICATION</scope>
    <source>
        <strain evidence="10">Israel</strain>
    </source>
</reference>
<dbReference type="SUPFAM" id="SSF81660">
    <property type="entry name" value="Metal cation-transporting ATPase, ATP-binding domain N"/>
    <property type="match status" value="1"/>
</dbReference>
<dbReference type="FunFam" id="3.40.1110.10:FF:000059">
    <property type="entry name" value="Phospholipid-transporting ATPase"/>
    <property type="match status" value="1"/>
</dbReference>
<dbReference type="SFLD" id="SFLDF00027">
    <property type="entry name" value="p-type_atpase"/>
    <property type="match status" value="1"/>
</dbReference>
<evidence type="ECO:0000256" key="6">
    <source>
        <dbReference type="ARBA" id="ARBA00022989"/>
    </source>
</evidence>
<dbReference type="Gene3D" id="3.40.1110.10">
    <property type="entry name" value="Calcium-transporting ATPase, cytoplasmic domain N"/>
    <property type="match status" value="2"/>
</dbReference>
<evidence type="ECO:0000313" key="10">
    <source>
        <dbReference type="EnsemblMetazoa" id="PPAI000962-PA"/>
    </source>
</evidence>
<dbReference type="FunFam" id="3.40.50.1000:FF:000001">
    <property type="entry name" value="Phospholipid-transporting ATPase IC"/>
    <property type="match status" value="1"/>
</dbReference>
<name>A0A1B0D0U0_PHLPP</name>
<accession>A0A1B0D0U0</accession>
<keyword evidence="7 9" id="KW-0472">Membrane</keyword>
<keyword evidence="5" id="KW-1278">Translocase</keyword>
<dbReference type="AlphaFoldDB" id="A0A1B0D0U0"/>
<proteinExistence type="predicted"/>
<evidence type="ECO:0000256" key="9">
    <source>
        <dbReference type="SAM" id="Phobius"/>
    </source>
</evidence>
<dbReference type="PANTHER" id="PTHR24092">
    <property type="entry name" value="PROBABLE PHOSPHOLIPID-TRANSPORTING ATPASE"/>
    <property type="match status" value="1"/>
</dbReference>
<keyword evidence="2 9" id="KW-0812">Transmembrane</keyword>
<dbReference type="InterPro" id="IPR023214">
    <property type="entry name" value="HAD_sf"/>
</dbReference>
<sequence length="687" mass="76638">MLNNSGPRYKRSQLEQQMNIDVIWCVIILLILCVIGAVGCKMWLKSFEGMIVPFLPFEIVPSYEGLLTFWTFVIILQIMIPLSLYVTIELCKILQVYHIHNNVELYDPHTNKRTECRAMNITEELGQVQYIFSDKTGTLTENKMIFRRCTVNGIDYNHPPSELEKEYLKPGSPVPPVLANPTLFEDMTATLGDRVTYTSSAQRIQEFLLVLAICNTVVVSVTPHRDLMNASGVIEDDQGVAVTIVRPNDSITSDQRGQASSLGDRYTRLAESRSITPSPPPNVTLKQHVPSLSPIHSSAESSPVSESPTKIHRQMPVSPTMRAKSILSSKINAISSSQISPLRNQVSSQQSPSNGRPIFEAESPDELALVNAAYTYDCCLINRSPNHVLMNIPSVGVAEYEVLKILPFDSSRKCMSVIIRRNGTQEIILYTKGADSSVMACLTPCSPDSVEGHLREKTQQQLDLYARQGLRVLVMAKRILSLTEYTDWTTRHKECEMTLENREKKVRDSFVSIEKNLTLLGATGIEDRLQDGVPETLSSLLSAGIVIWVLTGDKPETAINVAYSAKLFNPQMELLRLTARSRDAAETSIMFYLSEIERSFTEGPSGSRAKARALVVDGKTLTFILDLRSNLTKPFLRLTKYCASVLCCRSTPLQKAFLVKVVKEELQMRTLAIGDGANDVSMIQHID</sequence>
<protein>
    <submittedName>
        <fullName evidence="10">Uncharacterized protein</fullName>
    </submittedName>
</protein>
<keyword evidence="4" id="KW-0067">ATP-binding</keyword>
<feature type="transmembrane region" description="Helical" evidence="9">
    <location>
        <begin position="65"/>
        <end position="86"/>
    </location>
</feature>
<dbReference type="EMBL" id="AJVK01010056">
    <property type="status" value="NOT_ANNOTATED_CDS"/>
    <property type="molecule type" value="Genomic_DNA"/>
</dbReference>
<dbReference type="GO" id="GO:0005886">
    <property type="term" value="C:plasma membrane"/>
    <property type="evidence" value="ECO:0007669"/>
    <property type="project" value="TreeGrafter"/>
</dbReference>
<dbReference type="GO" id="GO:0045332">
    <property type="term" value="P:phospholipid translocation"/>
    <property type="evidence" value="ECO:0007669"/>
    <property type="project" value="TreeGrafter"/>
</dbReference>
<feature type="region of interest" description="Disordered" evidence="8">
    <location>
        <begin position="272"/>
        <end position="319"/>
    </location>
</feature>
<dbReference type="InterPro" id="IPR018303">
    <property type="entry name" value="ATPase_P-typ_P_site"/>
</dbReference>
<dbReference type="SFLD" id="SFLDG00002">
    <property type="entry name" value="C1.7:_P-type_atpase_like"/>
    <property type="match status" value="1"/>
</dbReference>
<evidence type="ECO:0000313" key="11">
    <source>
        <dbReference type="Proteomes" id="UP000092462"/>
    </source>
</evidence>
<dbReference type="PANTHER" id="PTHR24092:SF218">
    <property type="entry name" value="PHOSPHOLIPID-TRANSPORTING ATPASE"/>
    <property type="match status" value="1"/>
</dbReference>
<dbReference type="EnsemblMetazoa" id="PPAI000962-RA">
    <property type="protein sequence ID" value="PPAI000962-PA"/>
    <property type="gene ID" value="PPAI000962"/>
</dbReference>
<feature type="compositionally biased region" description="Low complexity" evidence="8">
    <location>
        <begin position="290"/>
        <end position="308"/>
    </location>
</feature>
<dbReference type="SUPFAM" id="SSF81665">
    <property type="entry name" value="Calcium ATPase, transmembrane domain M"/>
    <property type="match status" value="1"/>
</dbReference>
<comment type="subcellular location">
    <subcellularLocation>
        <location evidence="1">Membrane</location>
        <topology evidence="1">Multi-pass membrane protein</topology>
    </subcellularLocation>
</comment>
<evidence type="ECO:0000256" key="7">
    <source>
        <dbReference type="ARBA" id="ARBA00023136"/>
    </source>
</evidence>
<evidence type="ECO:0000256" key="4">
    <source>
        <dbReference type="ARBA" id="ARBA00022840"/>
    </source>
</evidence>
<dbReference type="Gene3D" id="1.20.1110.10">
    <property type="entry name" value="Calcium-transporting ATPase, transmembrane domain"/>
    <property type="match status" value="1"/>
</dbReference>
<keyword evidence="6 9" id="KW-1133">Transmembrane helix</keyword>
<evidence type="ECO:0000256" key="8">
    <source>
        <dbReference type="SAM" id="MobiDB-lite"/>
    </source>
</evidence>
<dbReference type="GO" id="GO:0005524">
    <property type="term" value="F:ATP binding"/>
    <property type="evidence" value="ECO:0007669"/>
    <property type="project" value="UniProtKB-KW"/>
</dbReference>
<keyword evidence="11" id="KW-1185">Reference proteome</keyword>
<dbReference type="InterPro" id="IPR023299">
    <property type="entry name" value="ATPase_P-typ_cyto_dom_N"/>
</dbReference>
<dbReference type="SFLD" id="SFLDS00003">
    <property type="entry name" value="Haloacid_Dehalogenase"/>
    <property type="match status" value="1"/>
</dbReference>
<dbReference type="EMBL" id="AJVK01010057">
    <property type="status" value="NOT_ANNOTATED_CDS"/>
    <property type="molecule type" value="Genomic_DNA"/>
</dbReference>